<accession>A0A6C0CHF3</accession>
<feature type="domain" description="WLM" evidence="1">
    <location>
        <begin position="103"/>
        <end position="158"/>
    </location>
</feature>
<evidence type="ECO:0000313" key="2">
    <source>
        <dbReference type="EMBL" id="QHT03723.1"/>
    </source>
</evidence>
<dbReference type="Pfam" id="PF08325">
    <property type="entry name" value="WLM"/>
    <property type="match status" value="1"/>
</dbReference>
<dbReference type="InterPro" id="IPR013536">
    <property type="entry name" value="WLM_dom"/>
</dbReference>
<dbReference type="EMBL" id="MN739416">
    <property type="protein sequence ID" value="QHT03723.1"/>
    <property type="molecule type" value="Genomic_DNA"/>
</dbReference>
<proteinExistence type="predicted"/>
<organism evidence="2">
    <name type="scientific">viral metagenome</name>
    <dbReference type="NCBI Taxonomy" id="1070528"/>
    <lineage>
        <taxon>unclassified sequences</taxon>
        <taxon>metagenomes</taxon>
        <taxon>organismal metagenomes</taxon>
    </lineage>
</organism>
<reference evidence="2" key="1">
    <citation type="journal article" date="2020" name="Nature">
        <title>Giant virus diversity and host interactions through global metagenomics.</title>
        <authorList>
            <person name="Schulz F."/>
            <person name="Roux S."/>
            <person name="Paez-Espino D."/>
            <person name="Jungbluth S."/>
            <person name="Walsh D.A."/>
            <person name="Denef V.J."/>
            <person name="McMahon K.D."/>
            <person name="Konstantinidis K.T."/>
            <person name="Eloe-Fadrosh E.A."/>
            <person name="Kyrpides N.C."/>
            <person name="Woyke T."/>
        </authorList>
    </citation>
    <scope>NUCLEOTIDE SEQUENCE</scope>
    <source>
        <strain evidence="2">GVMAG-M-3300021120-1</strain>
    </source>
</reference>
<name>A0A6C0CHF3_9ZZZZ</name>
<dbReference type="Gene3D" id="3.30.2010.10">
    <property type="entry name" value="Metalloproteases ('zincins'), catalytic domain"/>
    <property type="match status" value="1"/>
</dbReference>
<sequence length="189" mass="21189">MWAAALIGTGLALAYASTRGVENLKEVRSQRDGQVYKVQDMPDKQEACEIMAEVRGNLDKLMDKYRSDPACSADPRIQVLLSRYKPESLCENTVHSDSTSYSENKGEEVVVCLRDKQPPYKLVDCNTIMFVVLHEMSHLMTTTIGHTPEFWTNFKRLLNDGVGVGIYTPVNYAKSPVEYCGMTITDSPI</sequence>
<protein>
    <recommendedName>
        <fullName evidence="1">WLM domain-containing protein</fullName>
    </recommendedName>
</protein>
<dbReference type="AlphaFoldDB" id="A0A6C0CHF3"/>
<evidence type="ECO:0000259" key="1">
    <source>
        <dbReference type="Pfam" id="PF08325"/>
    </source>
</evidence>